<comment type="caution">
    <text evidence="2">The sequence shown here is derived from an EMBL/GenBank/DDBJ whole genome shotgun (WGS) entry which is preliminary data.</text>
</comment>
<keyword evidence="1" id="KW-0812">Transmembrane</keyword>
<evidence type="ECO:0000256" key="1">
    <source>
        <dbReference type="SAM" id="Phobius"/>
    </source>
</evidence>
<sequence>MNRLNKFLIIKYQKMNIYQFASPLQLIMAQLNNKIHYLKNEFNYKLIQYLKNKFNYELICLNIYLYSFIVLTHASSSTST</sequence>
<name>A0A2P4PVA8_RHIID</name>
<feature type="transmembrane region" description="Helical" evidence="1">
    <location>
        <begin position="54"/>
        <end position="74"/>
    </location>
</feature>
<reference evidence="2 3" key="2">
    <citation type="journal article" date="2018" name="New Phytol.">
        <title>High intraspecific genome diversity in the model arbuscular mycorrhizal symbiont Rhizophagus irregularis.</title>
        <authorList>
            <person name="Chen E.C.H."/>
            <person name="Morin E."/>
            <person name="Beaudet D."/>
            <person name="Noel J."/>
            <person name="Yildirir G."/>
            <person name="Ndikumana S."/>
            <person name="Charron P."/>
            <person name="St-Onge C."/>
            <person name="Giorgi J."/>
            <person name="Kruger M."/>
            <person name="Marton T."/>
            <person name="Ropars J."/>
            <person name="Grigoriev I.V."/>
            <person name="Hainaut M."/>
            <person name="Henrissat B."/>
            <person name="Roux C."/>
            <person name="Martin F."/>
            <person name="Corradi N."/>
        </authorList>
    </citation>
    <scope>NUCLEOTIDE SEQUENCE [LARGE SCALE GENOMIC DNA]</scope>
    <source>
        <strain evidence="2 3">DAOM 197198</strain>
    </source>
</reference>
<keyword evidence="3" id="KW-1185">Reference proteome</keyword>
<dbReference type="AlphaFoldDB" id="A0A2P4PVA8"/>
<dbReference type="VEuPathDB" id="FungiDB:RhiirFUN_016289"/>
<evidence type="ECO:0000313" key="2">
    <source>
        <dbReference type="EMBL" id="POG69306.1"/>
    </source>
</evidence>
<keyword evidence="1" id="KW-1133">Transmembrane helix</keyword>
<organism evidence="2 3">
    <name type="scientific">Rhizophagus irregularis (strain DAOM 181602 / DAOM 197198 / MUCL 43194)</name>
    <name type="common">Arbuscular mycorrhizal fungus</name>
    <name type="synonym">Glomus intraradices</name>
    <dbReference type="NCBI Taxonomy" id="747089"/>
    <lineage>
        <taxon>Eukaryota</taxon>
        <taxon>Fungi</taxon>
        <taxon>Fungi incertae sedis</taxon>
        <taxon>Mucoromycota</taxon>
        <taxon>Glomeromycotina</taxon>
        <taxon>Glomeromycetes</taxon>
        <taxon>Glomerales</taxon>
        <taxon>Glomeraceae</taxon>
        <taxon>Rhizophagus</taxon>
    </lineage>
</organism>
<evidence type="ECO:0008006" key="4">
    <source>
        <dbReference type="Google" id="ProtNLM"/>
    </source>
</evidence>
<evidence type="ECO:0000313" key="3">
    <source>
        <dbReference type="Proteomes" id="UP000018888"/>
    </source>
</evidence>
<keyword evidence="1" id="KW-0472">Membrane</keyword>
<dbReference type="EMBL" id="AUPC02000138">
    <property type="protein sequence ID" value="POG69306.1"/>
    <property type="molecule type" value="Genomic_DNA"/>
</dbReference>
<reference evidence="2 3" key="1">
    <citation type="journal article" date="2013" name="Proc. Natl. Acad. Sci. U.S.A.">
        <title>Genome of an arbuscular mycorrhizal fungus provides insight into the oldest plant symbiosis.</title>
        <authorList>
            <person name="Tisserant E."/>
            <person name="Malbreil M."/>
            <person name="Kuo A."/>
            <person name="Kohler A."/>
            <person name="Symeonidi A."/>
            <person name="Balestrini R."/>
            <person name="Charron P."/>
            <person name="Duensing N."/>
            <person name="Frei Dit Frey N."/>
            <person name="Gianinazzi-Pearson V."/>
            <person name="Gilbert L.B."/>
            <person name="Handa Y."/>
            <person name="Herr J.R."/>
            <person name="Hijri M."/>
            <person name="Koul R."/>
            <person name="Kawaguchi M."/>
            <person name="Krajinski F."/>
            <person name="Lammers P.J."/>
            <person name="Masclaux F.G."/>
            <person name="Murat C."/>
            <person name="Morin E."/>
            <person name="Ndikumana S."/>
            <person name="Pagni M."/>
            <person name="Petitpierre D."/>
            <person name="Requena N."/>
            <person name="Rosikiewicz P."/>
            <person name="Riley R."/>
            <person name="Saito K."/>
            <person name="San Clemente H."/>
            <person name="Shapiro H."/>
            <person name="van Tuinen D."/>
            <person name="Becard G."/>
            <person name="Bonfante P."/>
            <person name="Paszkowski U."/>
            <person name="Shachar-Hill Y.Y."/>
            <person name="Tuskan G.A."/>
            <person name="Young P.W."/>
            <person name="Sanders I.R."/>
            <person name="Henrissat B."/>
            <person name="Rensing S.A."/>
            <person name="Grigoriev I.V."/>
            <person name="Corradi N."/>
            <person name="Roux C."/>
            <person name="Martin F."/>
        </authorList>
    </citation>
    <scope>NUCLEOTIDE SEQUENCE [LARGE SCALE GENOMIC DNA]</scope>
    <source>
        <strain evidence="2 3">DAOM 197198</strain>
    </source>
</reference>
<proteinExistence type="predicted"/>
<accession>A0A2P4PVA8</accession>
<gene>
    <name evidence="2" type="ORF">GLOIN_2v1628416</name>
</gene>
<protein>
    <recommendedName>
        <fullName evidence="4">Transmembrane protein</fullName>
    </recommendedName>
</protein>
<dbReference type="Proteomes" id="UP000018888">
    <property type="component" value="Unassembled WGS sequence"/>
</dbReference>